<feature type="transmembrane region" description="Helical" evidence="5">
    <location>
        <begin position="45"/>
        <end position="64"/>
    </location>
</feature>
<keyword evidence="3 5" id="KW-1133">Transmembrane helix</keyword>
<dbReference type="GO" id="GO:0016020">
    <property type="term" value="C:membrane"/>
    <property type="evidence" value="ECO:0007669"/>
    <property type="project" value="UniProtKB-SubCell"/>
</dbReference>
<keyword evidence="7" id="KW-1185">Reference proteome</keyword>
<dbReference type="InterPro" id="IPR032808">
    <property type="entry name" value="DoxX"/>
</dbReference>
<evidence type="ECO:0000256" key="1">
    <source>
        <dbReference type="ARBA" id="ARBA00004141"/>
    </source>
</evidence>
<evidence type="ECO:0000313" key="6">
    <source>
        <dbReference type="EMBL" id="RMI30534.1"/>
    </source>
</evidence>
<name>A0A3M2KZG6_9NOCA</name>
<evidence type="ECO:0000256" key="2">
    <source>
        <dbReference type="ARBA" id="ARBA00022692"/>
    </source>
</evidence>
<accession>A0A3M2KZG6</accession>
<evidence type="ECO:0000256" key="4">
    <source>
        <dbReference type="ARBA" id="ARBA00023136"/>
    </source>
</evidence>
<keyword evidence="2 5" id="KW-0812">Transmembrane</keyword>
<dbReference type="Proteomes" id="UP000279275">
    <property type="component" value="Unassembled WGS sequence"/>
</dbReference>
<proteinExistence type="predicted"/>
<dbReference type="EMBL" id="RFFH01000009">
    <property type="protein sequence ID" value="RMI30534.1"/>
    <property type="molecule type" value="Genomic_DNA"/>
</dbReference>
<feature type="transmembrane region" description="Helical" evidence="5">
    <location>
        <begin position="95"/>
        <end position="114"/>
    </location>
</feature>
<evidence type="ECO:0000313" key="7">
    <source>
        <dbReference type="Proteomes" id="UP000279275"/>
    </source>
</evidence>
<protein>
    <submittedName>
        <fullName evidence="6">DoxX family protein</fullName>
    </submittedName>
</protein>
<dbReference type="Pfam" id="PF13564">
    <property type="entry name" value="DoxX_2"/>
    <property type="match status" value="1"/>
</dbReference>
<comment type="subcellular location">
    <subcellularLocation>
        <location evidence="1">Membrane</location>
        <topology evidence="1">Multi-pass membrane protein</topology>
    </subcellularLocation>
</comment>
<dbReference type="RefSeq" id="WP_122189772.1">
    <property type="nucleotide sequence ID" value="NZ_RFFH01000009.1"/>
</dbReference>
<reference evidence="6 7" key="1">
    <citation type="submission" date="2018-10" db="EMBL/GenBank/DDBJ databases">
        <title>Isolation from cow dung.</title>
        <authorList>
            <person name="Ling L."/>
        </authorList>
    </citation>
    <scope>NUCLEOTIDE SEQUENCE [LARGE SCALE GENOMIC DNA]</scope>
    <source>
        <strain evidence="6 7">NEAU-LL90</strain>
    </source>
</reference>
<dbReference type="AlphaFoldDB" id="A0A3M2KZG6"/>
<evidence type="ECO:0000256" key="5">
    <source>
        <dbReference type="SAM" id="Phobius"/>
    </source>
</evidence>
<dbReference type="OrthoDB" id="2629817at2"/>
<organism evidence="6 7">
    <name type="scientific">Nocardia stercoris</name>
    <dbReference type="NCBI Taxonomy" id="2483361"/>
    <lineage>
        <taxon>Bacteria</taxon>
        <taxon>Bacillati</taxon>
        <taxon>Actinomycetota</taxon>
        <taxon>Actinomycetes</taxon>
        <taxon>Mycobacteriales</taxon>
        <taxon>Nocardiaceae</taxon>
        <taxon>Nocardia</taxon>
    </lineage>
</organism>
<gene>
    <name evidence="6" type="ORF">EBN03_20860</name>
</gene>
<evidence type="ECO:0000256" key="3">
    <source>
        <dbReference type="ARBA" id="ARBA00022989"/>
    </source>
</evidence>
<comment type="caution">
    <text evidence="6">The sequence shown here is derived from an EMBL/GenBank/DDBJ whole genome shotgun (WGS) entry which is preliminary data.</text>
</comment>
<feature type="transmembrane region" description="Helical" evidence="5">
    <location>
        <begin position="69"/>
        <end position="89"/>
    </location>
</feature>
<keyword evidence="4 5" id="KW-0472">Membrane</keyword>
<sequence>MSIAYVVVTVAAATAALIASGIDVFRADWVRGNMQRYGLQDWTLYPLAGIKAIGALGLLAGFAVAPLGLAAGIGLVLYFLGALATVLWARAYSDIGYPLPYLALAVGSVALYALT</sequence>